<comment type="caution">
    <text evidence="1">The sequence shown here is derived from an EMBL/GenBank/DDBJ whole genome shotgun (WGS) entry which is preliminary data.</text>
</comment>
<dbReference type="AlphaFoldDB" id="A0A0F9KVM0"/>
<gene>
    <name evidence="1" type="ORF">LCGC14_1587570</name>
</gene>
<feature type="non-terminal residue" evidence="1">
    <location>
        <position position="1"/>
    </location>
</feature>
<organism evidence="1">
    <name type="scientific">marine sediment metagenome</name>
    <dbReference type="NCBI Taxonomy" id="412755"/>
    <lineage>
        <taxon>unclassified sequences</taxon>
        <taxon>metagenomes</taxon>
        <taxon>ecological metagenomes</taxon>
    </lineage>
</organism>
<dbReference type="EMBL" id="LAZR01012567">
    <property type="protein sequence ID" value="KKM26148.1"/>
    <property type="molecule type" value="Genomic_DNA"/>
</dbReference>
<accession>A0A0F9KVM0</accession>
<reference evidence="1" key="1">
    <citation type="journal article" date="2015" name="Nature">
        <title>Complex archaea that bridge the gap between prokaryotes and eukaryotes.</title>
        <authorList>
            <person name="Spang A."/>
            <person name="Saw J.H."/>
            <person name="Jorgensen S.L."/>
            <person name="Zaremba-Niedzwiedzka K."/>
            <person name="Martijn J."/>
            <person name="Lind A.E."/>
            <person name="van Eijk R."/>
            <person name="Schleper C."/>
            <person name="Guy L."/>
            <person name="Ettema T.J."/>
        </authorList>
    </citation>
    <scope>NUCLEOTIDE SEQUENCE</scope>
</reference>
<name>A0A0F9KVM0_9ZZZZ</name>
<protein>
    <submittedName>
        <fullName evidence="1">Uncharacterized protein</fullName>
    </submittedName>
</protein>
<evidence type="ECO:0000313" key="1">
    <source>
        <dbReference type="EMBL" id="KKM26148.1"/>
    </source>
</evidence>
<proteinExistence type="predicted"/>
<sequence length="64" mass="7428">ELFYSCESLKLFNCIETKEMIIHLARYLFPEEIVKKISTSKEIVRKKRIVRCGMALSLFGSATN</sequence>